<feature type="domain" description="Primosomal protein N C-terminal" evidence="12">
    <location>
        <begin position="708"/>
        <end position="804"/>
    </location>
</feature>
<evidence type="ECO:0000256" key="1">
    <source>
        <dbReference type="ARBA" id="ARBA00022515"/>
    </source>
</evidence>
<keyword evidence="5" id="KW-0378">Hydrolase</keyword>
<dbReference type="InterPro" id="IPR042115">
    <property type="entry name" value="PriA_3primeBD_sf"/>
</dbReference>
<evidence type="ECO:0000256" key="4">
    <source>
        <dbReference type="ARBA" id="ARBA00022741"/>
    </source>
</evidence>
<keyword evidence="10" id="KW-0413">Isomerase</keyword>
<evidence type="ECO:0000313" key="13">
    <source>
        <dbReference type="EMBL" id="KGN79293.1"/>
    </source>
</evidence>
<keyword evidence="4" id="KW-0547">Nucleotide-binding</keyword>
<comment type="caution">
    <text evidence="13">The sequence shown here is derived from an EMBL/GenBank/DDBJ whole genome shotgun (WGS) entry which is preliminary data.</text>
</comment>
<keyword evidence="7" id="KW-0862">Zinc</keyword>
<dbReference type="Gene3D" id="3.40.50.300">
    <property type="entry name" value="P-loop containing nucleotide triphosphate hydrolases"/>
    <property type="match status" value="1"/>
</dbReference>
<keyword evidence="8" id="KW-0067">ATP-binding</keyword>
<dbReference type="GO" id="GO:0046872">
    <property type="term" value="F:metal ion binding"/>
    <property type="evidence" value="ECO:0007669"/>
    <property type="project" value="UniProtKB-KW"/>
</dbReference>
<sequence>MSPVYVEVLLPLPTQKCRYTYAVPVGMQSTELLYKLVCVSFGHGKVYSGVVVEVLSVPPDPSINYKSIIEIYPYPPLPTFSISLLEWVAEYYMCSQGEVLKAMIPAAYRPDGEAHYGVDEERLEASGDDNLLRALSALPKRFTLKQFKQTYPETTFKLLLELLHQGIIILSDEQGMAPRPKVVKGWGVSSSFLSDSSKLDHAREMLKRSRGAIRVFEQIVSVHDARLKSGDRDADSPLLPVALISLAERYGVGIAVIKKLRDLGVFEEQEVLLDIQQHRQIQETLVEDDLSSSLKVQYPDAPIVLAHIEASNLSQRVPYALISETLRTGGQVLLLCPTQEALHELEPLLISYYSEHSLFPFHSNIPPYKRNNTWYEALQGTSGLYVGLRKAVWLPFRALKTVIILDEEHVGYRQFEPAPRFNALNVSLVLAKYCRAQAIMTTASPSVERQLLAHEGRYAYLNLPSREPDNNSATLQLISLKDSFKKNKVRGRLLSFEVLDALRENIQAGGKALLLLHRKGYARYVTCEDCGMTLECPQCNVTYRYFENNKNIVCPLCGHHDAVPHSCPDCGQTSLTFGGTGIERLAQEVRYIYPEVSTTVIGEESEAEGMASDILLSSDYEIPRKILRALSLIVIVQFDLLTMKHDFRANERAYRLLCHCQNEAPKLRKFIIQYLSEHQNALLAFQAKDYNLLFEHELQQRALVKYPPFSRMIDAYVESSDKRQAYDLATLFVDRAQQLTELSVFGPAPLPVRKKWVEAGYKLTFMIPIDEDLRAMRRYLEDLAGEILADKAARATRIYFDVDPL</sequence>
<keyword evidence="9" id="KW-0238">DNA-binding</keyword>
<evidence type="ECO:0000256" key="10">
    <source>
        <dbReference type="ARBA" id="ARBA00023235"/>
    </source>
</evidence>
<evidence type="ECO:0000256" key="8">
    <source>
        <dbReference type="ARBA" id="ARBA00022840"/>
    </source>
</evidence>
<dbReference type="STRING" id="36874.HQ34_08940"/>
<evidence type="ECO:0000256" key="7">
    <source>
        <dbReference type="ARBA" id="ARBA00022833"/>
    </source>
</evidence>
<dbReference type="GO" id="GO:0006302">
    <property type="term" value="P:double-strand break repair"/>
    <property type="evidence" value="ECO:0007669"/>
    <property type="project" value="InterPro"/>
</dbReference>
<dbReference type="GO" id="GO:0005524">
    <property type="term" value="F:ATP binding"/>
    <property type="evidence" value="ECO:0007669"/>
    <property type="project" value="UniProtKB-KW"/>
</dbReference>
<feature type="domain" description="Primosomal protein N' 3' DNA-binding" evidence="11">
    <location>
        <begin position="7"/>
        <end position="105"/>
    </location>
</feature>
<dbReference type="EMBL" id="JQJD01000051">
    <property type="protein sequence ID" value="KGN79293.1"/>
    <property type="molecule type" value="Genomic_DNA"/>
</dbReference>
<organism evidence="13 14">
    <name type="scientific">Porphyromonas cangingivalis</name>
    <dbReference type="NCBI Taxonomy" id="36874"/>
    <lineage>
        <taxon>Bacteria</taxon>
        <taxon>Pseudomonadati</taxon>
        <taxon>Bacteroidota</taxon>
        <taxon>Bacteroidia</taxon>
        <taxon>Bacteroidales</taxon>
        <taxon>Porphyromonadaceae</taxon>
        <taxon>Porphyromonas</taxon>
    </lineage>
</organism>
<dbReference type="InterPro" id="IPR041222">
    <property type="entry name" value="PriA_3primeBD"/>
</dbReference>
<accession>A0A0A2EK31</accession>
<dbReference type="Pfam" id="PF17764">
    <property type="entry name" value="PriA_3primeBD"/>
    <property type="match status" value="1"/>
</dbReference>
<proteinExistence type="predicted"/>
<dbReference type="OrthoDB" id="9759544at2"/>
<keyword evidence="14" id="KW-1185">Reference proteome</keyword>
<dbReference type="Proteomes" id="UP000030125">
    <property type="component" value="Unassembled WGS sequence"/>
</dbReference>
<dbReference type="GO" id="GO:1990077">
    <property type="term" value="C:primosome complex"/>
    <property type="evidence" value="ECO:0007669"/>
    <property type="project" value="UniProtKB-KW"/>
</dbReference>
<dbReference type="InterPro" id="IPR041236">
    <property type="entry name" value="PriA_C"/>
</dbReference>
<evidence type="ECO:0000256" key="6">
    <source>
        <dbReference type="ARBA" id="ARBA00022806"/>
    </source>
</evidence>
<dbReference type="Pfam" id="PF18074">
    <property type="entry name" value="PriA_C"/>
    <property type="match status" value="1"/>
</dbReference>
<evidence type="ECO:0000256" key="3">
    <source>
        <dbReference type="ARBA" id="ARBA00022723"/>
    </source>
</evidence>
<keyword evidence="1" id="KW-0639">Primosome</keyword>
<dbReference type="AlphaFoldDB" id="A0A0A2EK31"/>
<dbReference type="eggNOG" id="COG1198">
    <property type="taxonomic scope" value="Bacteria"/>
</dbReference>
<dbReference type="GO" id="GO:0006270">
    <property type="term" value="P:DNA replication initiation"/>
    <property type="evidence" value="ECO:0007669"/>
    <property type="project" value="TreeGrafter"/>
</dbReference>
<evidence type="ECO:0000256" key="9">
    <source>
        <dbReference type="ARBA" id="ARBA00023125"/>
    </source>
</evidence>
<name>A0A0A2EK31_PORCN</name>
<gene>
    <name evidence="13" type="ORF">HQ35_08325</name>
</gene>
<dbReference type="GO" id="GO:0006269">
    <property type="term" value="P:DNA replication, synthesis of primer"/>
    <property type="evidence" value="ECO:0007669"/>
    <property type="project" value="UniProtKB-KW"/>
</dbReference>
<dbReference type="PANTHER" id="PTHR30580">
    <property type="entry name" value="PRIMOSOMAL PROTEIN N"/>
    <property type="match status" value="1"/>
</dbReference>
<dbReference type="GO" id="GO:0003677">
    <property type="term" value="F:DNA binding"/>
    <property type="evidence" value="ECO:0007669"/>
    <property type="project" value="UniProtKB-KW"/>
</dbReference>
<dbReference type="GO" id="GO:0006310">
    <property type="term" value="P:DNA recombination"/>
    <property type="evidence" value="ECO:0007669"/>
    <property type="project" value="InterPro"/>
</dbReference>
<evidence type="ECO:0000256" key="5">
    <source>
        <dbReference type="ARBA" id="ARBA00022801"/>
    </source>
</evidence>
<keyword evidence="3" id="KW-0479">Metal-binding</keyword>
<evidence type="ECO:0000259" key="12">
    <source>
        <dbReference type="Pfam" id="PF18074"/>
    </source>
</evidence>
<dbReference type="SUPFAM" id="SSF52540">
    <property type="entry name" value="P-loop containing nucleoside triphosphate hydrolases"/>
    <property type="match status" value="1"/>
</dbReference>
<evidence type="ECO:0000256" key="2">
    <source>
        <dbReference type="ARBA" id="ARBA00022705"/>
    </source>
</evidence>
<reference evidence="13 14" key="1">
    <citation type="submission" date="2014-08" db="EMBL/GenBank/DDBJ databases">
        <title>Porphyromonas cangingivalis strain:COT-109_OH1386 Genome sequencing.</title>
        <authorList>
            <person name="Wallis C."/>
            <person name="Deusch O."/>
            <person name="O'Flynn C."/>
            <person name="Davis I."/>
            <person name="Jospin G."/>
            <person name="Darling A.E."/>
            <person name="Coil D.A."/>
            <person name="Alexiev A."/>
            <person name="Horsfall A."/>
            <person name="Kirkwood N."/>
            <person name="Harris S."/>
            <person name="Eisen J.A."/>
        </authorList>
    </citation>
    <scope>NUCLEOTIDE SEQUENCE [LARGE SCALE GENOMIC DNA]</scope>
    <source>
        <strain evidence="14">COT-109 OH1386</strain>
    </source>
</reference>
<dbReference type="NCBIfam" id="TIGR00595">
    <property type="entry name" value="priA"/>
    <property type="match status" value="1"/>
</dbReference>
<evidence type="ECO:0000259" key="11">
    <source>
        <dbReference type="Pfam" id="PF17764"/>
    </source>
</evidence>
<dbReference type="PANTHER" id="PTHR30580:SF0">
    <property type="entry name" value="PRIMOSOMAL PROTEIN N"/>
    <property type="match status" value="1"/>
</dbReference>
<protein>
    <recommendedName>
        <fullName evidence="15">ATP-dependent helicase PriA</fullName>
    </recommendedName>
</protein>
<dbReference type="InterPro" id="IPR005259">
    <property type="entry name" value="PriA"/>
</dbReference>
<dbReference type="InterPro" id="IPR027417">
    <property type="entry name" value="P-loop_NTPase"/>
</dbReference>
<dbReference type="Gene3D" id="3.40.1440.60">
    <property type="entry name" value="PriA, 3(prime) DNA-binding domain"/>
    <property type="match status" value="1"/>
</dbReference>
<dbReference type="GO" id="GO:0016787">
    <property type="term" value="F:hydrolase activity"/>
    <property type="evidence" value="ECO:0007669"/>
    <property type="project" value="UniProtKB-KW"/>
</dbReference>
<keyword evidence="2" id="KW-0235">DNA replication</keyword>
<evidence type="ECO:0000313" key="14">
    <source>
        <dbReference type="Proteomes" id="UP000030125"/>
    </source>
</evidence>
<dbReference type="RefSeq" id="WP_036852401.1">
    <property type="nucleotide sequence ID" value="NZ_JQJD01000051.1"/>
</dbReference>
<keyword evidence="6" id="KW-0347">Helicase</keyword>
<evidence type="ECO:0008006" key="15">
    <source>
        <dbReference type="Google" id="ProtNLM"/>
    </source>
</evidence>
<dbReference type="GO" id="GO:0043138">
    <property type="term" value="F:3'-5' DNA helicase activity"/>
    <property type="evidence" value="ECO:0007669"/>
    <property type="project" value="TreeGrafter"/>
</dbReference>